<feature type="compositionally biased region" description="Low complexity" evidence="1">
    <location>
        <begin position="664"/>
        <end position="677"/>
    </location>
</feature>
<reference evidence="4 6" key="1">
    <citation type="submission" date="2021-01" db="EMBL/GenBank/DDBJ databases">
        <title>Adiantum capillus-veneris genome.</title>
        <authorList>
            <person name="Fang Y."/>
            <person name="Liao Q."/>
        </authorList>
    </citation>
    <scope>NUCLEOTIDE SEQUENCE [LARGE SCALE GENOMIC DNA]</scope>
    <source>
        <strain evidence="4">H3</strain>
        <tissue evidence="4">Leaf</tissue>
    </source>
</reference>
<organism evidence="4 6">
    <name type="scientific">Adiantum capillus-veneris</name>
    <name type="common">Maidenhair fern</name>
    <dbReference type="NCBI Taxonomy" id="13818"/>
    <lineage>
        <taxon>Eukaryota</taxon>
        <taxon>Viridiplantae</taxon>
        <taxon>Streptophyta</taxon>
        <taxon>Embryophyta</taxon>
        <taxon>Tracheophyta</taxon>
        <taxon>Polypodiopsida</taxon>
        <taxon>Polypodiidae</taxon>
        <taxon>Polypodiales</taxon>
        <taxon>Pteridineae</taxon>
        <taxon>Pteridaceae</taxon>
        <taxon>Vittarioideae</taxon>
        <taxon>Adiantum</taxon>
    </lineage>
</organism>
<dbReference type="Proteomes" id="UP000886520">
    <property type="component" value="Chromosome 5"/>
</dbReference>
<comment type="caution">
    <text evidence="4">The sequence shown here is derived from an EMBL/GenBank/DDBJ whole genome shotgun (WGS) entry which is preliminary data.</text>
</comment>
<accession>A0A9D4ZLA1</accession>
<protein>
    <recommendedName>
        <fullName evidence="7">TOG domain-containing protein</fullName>
    </recommendedName>
</protein>
<evidence type="ECO:0000313" key="4">
    <source>
        <dbReference type="EMBL" id="KAI5079644.1"/>
    </source>
</evidence>
<sequence length="942" mass="103382">MTQQAPPAALRSSRTRTGAVKAGNPTPQHAIMELKQRIWGALAKLADRDTQQIAVEELDKIVEFLSPDCVPVCLSCLYDSEMQQKSVVKKECVRLFGSLASRHGDLIIPHLSKVIGSILRRLRDPDSSVWDACVDAMGILSSHTIPLSSSSPTQGNGAKSSSMSSSALTLDAFSKPLLDALSEQNKSVQTGAAMCLARVIESARDPPLGAMSRLCPRICKLMNNPNFVARPALLSVIRGLSEIGALEQGQLKMVMPCIHEALKSSDWATRKAAAEALGRISINSWNMLVSFRQLTLDNLESIRFDKVKPVKDSILDSIQLWKSLPGSQIENLGSDSKQDSPDVNLAMEKEVSQTLSPTASEKSLGPGESPRNGNKREVMTDVRPSRKLKFSSDKPIGSVKKRAPSIRDKKVNPEFFEKLSARNTDDCEIEVAMPRKSPPLIAESPLMDAETSDSEAVAAQILTNGSLSSEEHLFPGREMYSTGTGIVCNDEWEALDKHNDGSPMLRDQIRQNFVMTQGETSDILLPGKDADDPDQEVYGWSWNLPKVNGLQRNEILNEAVTLKSLRRKLSQLGQQQSSLLQFVQDFISSTQETMFALQGRVRLLEKVVVELTCESDMPAGWKSDAPAAHEMSGIVAPPGNILRSNLGNFWGKSEPVSKQLNRRASPAPKSNKASAEAASEDWNDFTCGNLRGRLASLSVLDSGLHYQQRNNHEAGDMARLGSEDLGVEQTITRRAWDKIAQSGLERHGEGPSARSVWQASKDEATLAAIRVAGEEREASEGDALSNQMSRLGSQRALQSKGQWSLWGSILELVLSSDMESAYTEVLSTDDVMMLVRLMSRTGPVFDQLTDNTANELLHTVAHLLRQQKYFEICFAWIQQVADLVVSDGMDFSENVKKELLLSLQERVATSMIADSSGTSLEQLLQLLMDAWSVDGEVSRTQL</sequence>
<feature type="region of interest" description="Disordered" evidence="1">
    <location>
        <begin position="1"/>
        <end position="26"/>
    </location>
</feature>
<feature type="region of interest" description="Disordered" evidence="1">
    <location>
        <begin position="350"/>
        <end position="404"/>
    </location>
</feature>
<dbReference type="InterPro" id="IPR033337">
    <property type="entry name" value="TORTIFOLIA1/SINE1-2"/>
</dbReference>
<evidence type="ECO:0000259" key="3">
    <source>
        <dbReference type="Pfam" id="PF24714"/>
    </source>
</evidence>
<dbReference type="EMBL" id="JABFUD020000005">
    <property type="protein sequence ID" value="KAI5079644.1"/>
    <property type="molecule type" value="Genomic_DNA"/>
</dbReference>
<dbReference type="AlphaFoldDB" id="A0A9D4ZLA1"/>
<dbReference type="EMBL" id="JABFUD020000005">
    <property type="protein sequence ID" value="KAI5080231.1"/>
    <property type="molecule type" value="Genomic_DNA"/>
</dbReference>
<dbReference type="GO" id="GO:0005874">
    <property type="term" value="C:microtubule"/>
    <property type="evidence" value="ECO:0007669"/>
    <property type="project" value="InterPro"/>
</dbReference>
<dbReference type="Pfam" id="PF24713">
    <property type="entry name" value="TOR1L1_C"/>
    <property type="match status" value="1"/>
</dbReference>
<evidence type="ECO:0000256" key="1">
    <source>
        <dbReference type="SAM" id="MobiDB-lite"/>
    </source>
</evidence>
<dbReference type="PANTHER" id="PTHR31355">
    <property type="entry name" value="MICROTUBULE-ASSOCIATED PROTEIN TORTIFOLIA1"/>
    <property type="match status" value="1"/>
</dbReference>
<dbReference type="GO" id="GO:0008017">
    <property type="term" value="F:microtubule binding"/>
    <property type="evidence" value="ECO:0007669"/>
    <property type="project" value="InterPro"/>
</dbReference>
<evidence type="ECO:0008006" key="7">
    <source>
        <dbReference type="Google" id="ProtNLM"/>
    </source>
</evidence>
<keyword evidence="6" id="KW-1185">Reference proteome</keyword>
<dbReference type="InterPro" id="IPR016024">
    <property type="entry name" value="ARM-type_fold"/>
</dbReference>
<dbReference type="InterPro" id="IPR057600">
    <property type="entry name" value="TORTIFOLIA1/SINE1-2_N"/>
</dbReference>
<dbReference type="OrthoDB" id="298726at2759"/>
<dbReference type="SUPFAM" id="SSF48371">
    <property type="entry name" value="ARM repeat"/>
    <property type="match status" value="1"/>
</dbReference>
<dbReference type="InterPro" id="IPR011989">
    <property type="entry name" value="ARM-like"/>
</dbReference>
<feature type="compositionally biased region" description="Basic and acidic residues" evidence="1">
    <location>
        <begin position="374"/>
        <end position="384"/>
    </location>
</feature>
<dbReference type="Gene3D" id="1.25.10.10">
    <property type="entry name" value="Leucine-rich Repeat Variant"/>
    <property type="match status" value="2"/>
</dbReference>
<evidence type="ECO:0000313" key="6">
    <source>
        <dbReference type="Proteomes" id="UP000886520"/>
    </source>
</evidence>
<name>A0A9D4ZLA1_ADICA</name>
<feature type="compositionally biased region" description="Polar residues" evidence="1">
    <location>
        <begin position="352"/>
        <end position="361"/>
    </location>
</feature>
<evidence type="ECO:0000313" key="5">
    <source>
        <dbReference type="EMBL" id="KAI5080231.1"/>
    </source>
</evidence>
<dbReference type="PANTHER" id="PTHR31355:SF7">
    <property type="entry name" value="MICROTUBULE-ASSOCIATED PROTEIN TORTIFOLIA1"/>
    <property type="match status" value="1"/>
</dbReference>
<dbReference type="InterPro" id="IPR057599">
    <property type="entry name" value="TORTIFOLIA1/TORL1-2_C"/>
</dbReference>
<gene>
    <name evidence="4" type="ORF">GOP47_0005123</name>
    <name evidence="5" type="ORF">GOP47_0005710</name>
</gene>
<feature type="region of interest" description="Disordered" evidence="1">
    <location>
        <begin position="657"/>
        <end position="678"/>
    </location>
</feature>
<feature type="domain" description="TORTIFOLIA1/SINE1-2 N-terminal" evidence="3">
    <location>
        <begin position="32"/>
        <end position="323"/>
    </location>
</feature>
<feature type="domain" description="TORTIFOLIA1/TORL1-2 C-terminal" evidence="2">
    <location>
        <begin position="803"/>
        <end position="931"/>
    </location>
</feature>
<dbReference type="Pfam" id="PF24714">
    <property type="entry name" value="TOR1L1_N"/>
    <property type="match status" value="1"/>
</dbReference>
<evidence type="ECO:0000259" key="2">
    <source>
        <dbReference type="Pfam" id="PF24713"/>
    </source>
</evidence>
<proteinExistence type="predicted"/>